<dbReference type="eggNOG" id="ENOG502QTFW">
    <property type="taxonomic scope" value="Eukaryota"/>
</dbReference>
<dbReference type="SUPFAM" id="SSF50022">
    <property type="entry name" value="ISP domain"/>
    <property type="match status" value="1"/>
</dbReference>
<dbReference type="Pfam" id="PF04305">
    <property type="entry name" value="DUF455"/>
    <property type="match status" value="1"/>
</dbReference>
<feature type="region of interest" description="Disordered" evidence="5">
    <location>
        <begin position="195"/>
        <end position="214"/>
    </location>
</feature>
<protein>
    <recommendedName>
        <fullName evidence="6">Rieske domain-containing protein</fullName>
    </recommendedName>
</protein>
<evidence type="ECO:0000256" key="3">
    <source>
        <dbReference type="ARBA" id="ARBA00023004"/>
    </source>
</evidence>
<evidence type="ECO:0000313" key="7">
    <source>
        <dbReference type="EMBL" id="GAA94436.1"/>
    </source>
</evidence>
<dbReference type="Proteomes" id="UP000009131">
    <property type="component" value="Unassembled WGS sequence"/>
</dbReference>
<keyword evidence="2" id="KW-0479">Metal-binding</keyword>
<reference evidence="7 8" key="2">
    <citation type="journal article" date="2012" name="Open Biol.">
        <title>Characteristics of nucleosomes and linker DNA regions on the genome of the basidiomycete Mixia osmundae revealed by mono- and dinucleosome mapping.</title>
        <authorList>
            <person name="Nishida H."/>
            <person name="Kondo S."/>
            <person name="Matsumoto T."/>
            <person name="Suzuki Y."/>
            <person name="Yoshikawa H."/>
            <person name="Taylor T.D."/>
            <person name="Sugiyama J."/>
        </authorList>
    </citation>
    <scope>NUCLEOTIDE SEQUENCE [LARGE SCALE GENOMIC DNA]</scope>
    <source>
        <strain evidence="8">CBS 9802 / IAM 14324 / JCM 22182 / KY 12970</strain>
    </source>
</reference>
<dbReference type="GO" id="GO:0046872">
    <property type="term" value="F:metal ion binding"/>
    <property type="evidence" value="ECO:0007669"/>
    <property type="project" value="UniProtKB-KW"/>
</dbReference>
<dbReference type="HOGENOM" id="CLU_035354_4_0_1"/>
<dbReference type="OMA" id="NTANPEH"/>
<evidence type="ECO:0000256" key="1">
    <source>
        <dbReference type="ARBA" id="ARBA00022714"/>
    </source>
</evidence>
<dbReference type="CDD" id="cd03467">
    <property type="entry name" value="Rieske"/>
    <property type="match status" value="1"/>
</dbReference>
<gene>
    <name evidence="7" type="primary">Mo01088</name>
    <name evidence="7" type="ORF">E5Q_01088</name>
</gene>
<feature type="domain" description="Rieske" evidence="6">
    <location>
        <begin position="43"/>
        <end position="117"/>
    </location>
</feature>
<dbReference type="InterPro" id="IPR017941">
    <property type="entry name" value="Rieske_2Fe-2S"/>
</dbReference>
<dbReference type="Gene3D" id="1.20.1260.10">
    <property type="match status" value="1"/>
</dbReference>
<proteinExistence type="predicted"/>
<dbReference type="InterPro" id="IPR036922">
    <property type="entry name" value="Rieske_2Fe-2S_sf"/>
</dbReference>
<dbReference type="InterPro" id="IPR007402">
    <property type="entry name" value="DUF455"/>
</dbReference>
<evidence type="ECO:0000259" key="6">
    <source>
        <dbReference type="PROSITE" id="PS51296"/>
    </source>
</evidence>
<dbReference type="CDD" id="cd00657">
    <property type="entry name" value="Ferritin_like"/>
    <property type="match status" value="1"/>
</dbReference>
<name>G7DV26_MIXOS</name>
<dbReference type="Gene3D" id="2.102.10.10">
    <property type="entry name" value="Rieske [2Fe-2S] iron-sulphur domain"/>
    <property type="match status" value="1"/>
</dbReference>
<reference evidence="7 8" key="1">
    <citation type="journal article" date="2011" name="J. Gen. Appl. Microbiol.">
        <title>Draft genome sequencing of the enigmatic basidiomycete Mixia osmundae.</title>
        <authorList>
            <person name="Nishida H."/>
            <person name="Nagatsuka Y."/>
            <person name="Sugiyama J."/>
        </authorList>
    </citation>
    <scope>NUCLEOTIDE SEQUENCE [LARGE SCALE GENOMIC DNA]</scope>
    <source>
        <strain evidence="8">CBS 9802 / IAM 14324 / JCM 22182 / KY 12970</strain>
    </source>
</reference>
<evidence type="ECO:0000256" key="2">
    <source>
        <dbReference type="ARBA" id="ARBA00022723"/>
    </source>
</evidence>
<dbReference type="AlphaFoldDB" id="G7DV26"/>
<dbReference type="PANTHER" id="PTHR42782:SF2">
    <property type="entry name" value="3-OXOACYL-[ACYL-CARRIER-PROTEIN] SYNTHASE-LIKE PROTEIN"/>
    <property type="match status" value="1"/>
</dbReference>
<keyword evidence="3" id="KW-0408">Iron</keyword>
<dbReference type="GO" id="GO:0051537">
    <property type="term" value="F:2 iron, 2 sulfur cluster binding"/>
    <property type="evidence" value="ECO:0007669"/>
    <property type="project" value="UniProtKB-KW"/>
</dbReference>
<keyword evidence="8" id="KW-1185">Reference proteome</keyword>
<accession>G7DV26</accession>
<dbReference type="InterPro" id="IPR012347">
    <property type="entry name" value="Ferritin-like"/>
</dbReference>
<evidence type="ECO:0000256" key="5">
    <source>
        <dbReference type="SAM" id="MobiDB-lite"/>
    </source>
</evidence>
<dbReference type="PROSITE" id="PS51296">
    <property type="entry name" value="RIESKE"/>
    <property type="match status" value="1"/>
</dbReference>
<dbReference type="OrthoDB" id="426882at2759"/>
<dbReference type="InterPro" id="IPR009078">
    <property type="entry name" value="Ferritin-like_SF"/>
</dbReference>
<dbReference type="Pfam" id="PF22543">
    <property type="entry name" value="Rieske_4"/>
    <property type="match status" value="1"/>
</dbReference>
<sequence length="450" mass="49708">MSVQISLGKVTELGKRRYVLTFRSYTNPSLYLELVLFQLSSETSQPQYYAMESTCPHAGAPLEHAEIELDLDHGIEDGPILVCPFHSYDFNLLSGESSTGLKACTYAVTEQDGYVLLEMPEQDDYRLLSMRAVSERQGQSEPVLAIDQDDPDVPSESSSLLDWVVMTLNTASPTLKVARTRETIRLYRAGKLKRIGSATPPDQPPRPTTYTVVDPGKIKSRKTNSAVSRIKLLHALASIEQWAIDLALDIVARFPMYNGKPMPAAFFADFLKVAEDEAKHFSLLCERLEAMGTHYGTLPIHAALWQSAQETSHDLISRICIIHLVHEARGLDVNPTQIAKVAASGDEETAEVLRTIHNDEVTHVATGHRWLTWICSHADPPMDPVQVFRGKVKEHFWGKLKAPFNAEDRATAGLSPQYYESLEGKGNPATSLSQAAAAKPLVDVSLEGSA</sequence>
<organism evidence="7 8">
    <name type="scientific">Mixia osmundae (strain CBS 9802 / IAM 14324 / JCM 22182 / KY 12970)</name>
    <dbReference type="NCBI Taxonomy" id="764103"/>
    <lineage>
        <taxon>Eukaryota</taxon>
        <taxon>Fungi</taxon>
        <taxon>Dikarya</taxon>
        <taxon>Basidiomycota</taxon>
        <taxon>Pucciniomycotina</taxon>
        <taxon>Mixiomycetes</taxon>
        <taxon>Mixiales</taxon>
        <taxon>Mixiaceae</taxon>
        <taxon>Mixia</taxon>
    </lineage>
</organism>
<comment type="caution">
    <text evidence="7">The sequence shown here is derived from an EMBL/GenBank/DDBJ whole genome shotgun (WGS) entry which is preliminary data.</text>
</comment>
<dbReference type="InParanoid" id="G7DV26"/>
<dbReference type="PANTHER" id="PTHR42782">
    <property type="entry name" value="SI:CH73-314G15.3"/>
    <property type="match status" value="1"/>
</dbReference>
<dbReference type="STRING" id="764103.G7DV26"/>
<keyword evidence="4" id="KW-0411">Iron-sulfur</keyword>
<dbReference type="InterPro" id="IPR054716">
    <property type="entry name" value="Sol_Rieske_ferrdox_dom"/>
</dbReference>
<keyword evidence="1" id="KW-0001">2Fe-2S</keyword>
<dbReference type="RefSeq" id="XP_014564865.1">
    <property type="nucleotide sequence ID" value="XM_014709379.1"/>
</dbReference>
<dbReference type="SUPFAM" id="SSF47240">
    <property type="entry name" value="Ferritin-like"/>
    <property type="match status" value="1"/>
</dbReference>
<evidence type="ECO:0000256" key="4">
    <source>
        <dbReference type="ARBA" id="ARBA00023014"/>
    </source>
</evidence>
<evidence type="ECO:0000313" key="8">
    <source>
        <dbReference type="Proteomes" id="UP000009131"/>
    </source>
</evidence>
<dbReference type="EMBL" id="BABT02000035">
    <property type="protein sequence ID" value="GAA94436.1"/>
    <property type="molecule type" value="Genomic_DNA"/>
</dbReference>